<dbReference type="CDD" id="cd07344">
    <property type="entry name" value="M48_yhfN_like"/>
    <property type="match status" value="1"/>
</dbReference>
<comment type="caution">
    <text evidence="2">The sequence shown here is derived from an EMBL/GenBank/DDBJ whole genome shotgun (WGS) entry which is preliminary data.</text>
</comment>
<dbReference type="InterPro" id="IPR053136">
    <property type="entry name" value="UTP_pyrophosphatase-like"/>
</dbReference>
<organism evidence="2 3">
    <name type="scientific">Calidithermus terrae</name>
    <dbReference type="NCBI Taxonomy" id="1408545"/>
    <lineage>
        <taxon>Bacteria</taxon>
        <taxon>Thermotogati</taxon>
        <taxon>Deinococcota</taxon>
        <taxon>Deinococci</taxon>
        <taxon>Thermales</taxon>
        <taxon>Thermaceae</taxon>
        <taxon>Calidithermus</taxon>
    </lineage>
</organism>
<evidence type="ECO:0000313" key="3">
    <source>
        <dbReference type="Proteomes" id="UP000265715"/>
    </source>
</evidence>
<proteinExistence type="predicted"/>
<sequence>MSERLERLVPAEVFKAEVRAWAARVGVEYRELHLRPMVSKWASCSRRGRLTFSTDLLAQPAAFRREVIVHELLHLKLGGPRHDKRFRALMRAYLARGLGWAGEARRLPGV</sequence>
<dbReference type="InterPro" id="IPR002725">
    <property type="entry name" value="YgjP-like_metallopeptidase"/>
</dbReference>
<dbReference type="Pfam" id="PF01863">
    <property type="entry name" value="YgjP-like"/>
    <property type="match status" value="1"/>
</dbReference>
<feature type="domain" description="YgjP-like metallopeptidase" evidence="1">
    <location>
        <begin position="11"/>
        <end position="94"/>
    </location>
</feature>
<dbReference type="AlphaFoldDB" id="A0A399EJB7"/>
<dbReference type="Gene3D" id="3.30.2010.10">
    <property type="entry name" value="Metalloproteases ('zincins'), catalytic domain"/>
    <property type="match status" value="1"/>
</dbReference>
<dbReference type="OrthoDB" id="9811177at2"/>
<gene>
    <name evidence="2" type="ORF">Mterra_02742</name>
</gene>
<keyword evidence="3" id="KW-1185">Reference proteome</keyword>
<dbReference type="PANTHER" id="PTHR30399">
    <property type="entry name" value="UNCHARACTERIZED PROTEIN YGJP"/>
    <property type="match status" value="1"/>
</dbReference>
<reference evidence="2 3" key="1">
    <citation type="submission" date="2018-08" db="EMBL/GenBank/DDBJ databases">
        <title>Meiothermus terrae DSM 26712 genome sequencing project.</title>
        <authorList>
            <person name="Da Costa M.S."/>
            <person name="Albuquerque L."/>
            <person name="Raposo P."/>
            <person name="Froufe H.J.C."/>
            <person name="Barroso C.S."/>
            <person name="Egas C."/>
        </authorList>
    </citation>
    <scope>NUCLEOTIDE SEQUENCE [LARGE SCALE GENOMIC DNA]</scope>
    <source>
        <strain evidence="2 3">DSM 26712</strain>
    </source>
</reference>
<evidence type="ECO:0000259" key="1">
    <source>
        <dbReference type="Pfam" id="PF01863"/>
    </source>
</evidence>
<dbReference type="RefSeq" id="WP_036220010.1">
    <property type="nucleotide sequence ID" value="NZ_QXDL01000129.1"/>
</dbReference>
<accession>A0A399EJB7</accession>
<protein>
    <recommendedName>
        <fullName evidence="1">YgjP-like metallopeptidase domain-containing protein</fullName>
    </recommendedName>
</protein>
<evidence type="ECO:0000313" key="2">
    <source>
        <dbReference type="EMBL" id="RIH82241.1"/>
    </source>
</evidence>
<dbReference type="Proteomes" id="UP000265715">
    <property type="component" value="Unassembled WGS sequence"/>
</dbReference>
<dbReference type="PANTHER" id="PTHR30399:SF1">
    <property type="entry name" value="UTP PYROPHOSPHATASE"/>
    <property type="match status" value="1"/>
</dbReference>
<dbReference type="EMBL" id="QXDL01000129">
    <property type="protein sequence ID" value="RIH82241.1"/>
    <property type="molecule type" value="Genomic_DNA"/>
</dbReference>
<name>A0A399EJB7_9DEIN</name>